<keyword evidence="1" id="KW-0472">Membrane</keyword>
<organism evidence="2 3">
    <name type="scientific">Acanthosepion pharaonis</name>
    <name type="common">Pharaoh cuttlefish</name>
    <name type="synonym">Sepia pharaonis</name>
    <dbReference type="NCBI Taxonomy" id="158019"/>
    <lineage>
        <taxon>Eukaryota</taxon>
        <taxon>Metazoa</taxon>
        <taxon>Spiralia</taxon>
        <taxon>Lophotrochozoa</taxon>
        <taxon>Mollusca</taxon>
        <taxon>Cephalopoda</taxon>
        <taxon>Coleoidea</taxon>
        <taxon>Decapodiformes</taxon>
        <taxon>Sepiida</taxon>
        <taxon>Sepiina</taxon>
        <taxon>Sepiidae</taxon>
        <taxon>Acanthosepion</taxon>
    </lineage>
</organism>
<accession>A0A812E303</accession>
<feature type="transmembrane region" description="Helical" evidence="1">
    <location>
        <begin position="83"/>
        <end position="111"/>
    </location>
</feature>
<evidence type="ECO:0000256" key="1">
    <source>
        <dbReference type="SAM" id="Phobius"/>
    </source>
</evidence>
<comment type="caution">
    <text evidence="2">The sequence shown here is derived from an EMBL/GenBank/DDBJ whole genome shotgun (WGS) entry which is preliminary data.</text>
</comment>
<gene>
    <name evidence="2" type="ORF">SPHA_67134</name>
</gene>
<keyword evidence="1" id="KW-1133">Transmembrane helix</keyword>
<sequence>MTTHHSPSYSLLSFACLALLSFHSRLSSVASLFPSPKTSASTSFFFLTPSLFVIVFVLFLYFQCFLSFHSDFFSIFLSPSTHLLSYFIFLFLPTITFLSSLCLFSLTFILSFHSTDFLFYFSLLAPIISDCFSHSKIYRLKLSLFVCCTVLFLLLSAKCFLS</sequence>
<evidence type="ECO:0000313" key="2">
    <source>
        <dbReference type="EMBL" id="CAE1316401.1"/>
    </source>
</evidence>
<name>A0A812E303_ACAPH</name>
<protein>
    <submittedName>
        <fullName evidence="2">Uncharacterized protein</fullName>
    </submittedName>
</protein>
<reference evidence="2" key="1">
    <citation type="submission" date="2021-01" db="EMBL/GenBank/DDBJ databases">
        <authorList>
            <person name="Li R."/>
            <person name="Bekaert M."/>
        </authorList>
    </citation>
    <scope>NUCLEOTIDE SEQUENCE</scope>
    <source>
        <strain evidence="2">Farmed</strain>
    </source>
</reference>
<dbReference type="EMBL" id="CAHIKZ030004854">
    <property type="protein sequence ID" value="CAE1316401.1"/>
    <property type="molecule type" value="Genomic_DNA"/>
</dbReference>
<feature type="transmembrane region" description="Helical" evidence="1">
    <location>
        <begin position="142"/>
        <end position="161"/>
    </location>
</feature>
<feature type="transmembrane region" description="Helical" evidence="1">
    <location>
        <begin position="43"/>
        <end position="62"/>
    </location>
</feature>
<evidence type="ECO:0000313" key="3">
    <source>
        <dbReference type="Proteomes" id="UP000597762"/>
    </source>
</evidence>
<dbReference type="AlphaFoldDB" id="A0A812E303"/>
<proteinExistence type="predicted"/>
<keyword evidence="1" id="KW-0812">Transmembrane</keyword>
<keyword evidence="3" id="KW-1185">Reference proteome</keyword>
<dbReference type="Proteomes" id="UP000597762">
    <property type="component" value="Unassembled WGS sequence"/>
</dbReference>